<organism evidence="1 2">
    <name type="scientific">Portunus trituberculatus</name>
    <name type="common">Swimming crab</name>
    <name type="synonym">Neptunus trituberculatus</name>
    <dbReference type="NCBI Taxonomy" id="210409"/>
    <lineage>
        <taxon>Eukaryota</taxon>
        <taxon>Metazoa</taxon>
        <taxon>Ecdysozoa</taxon>
        <taxon>Arthropoda</taxon>
        <taxon>Crustacea</taxon>
        <taxon>Multicrustacea</taxon>
        <taxon>Malacostraca</taxon>
        <taxon>Eumalacostraca</taxon>
        <taxon>Eucarida</taxon>
        <taxon>Decapoda</taxon>
        <taxon>Pleocyemata</taxon>
        <taxon>Brachyura</taxon>
        <taxon>Eubrachyura</taxon>
        <taxon>Portunoidea</taxon>
        <taxon>Portunidae</taxon>
        <taxon>Portuninae</taxon>
        <taxon>Portunus</taxon>
    </lineage>
</organism>
<accession>A0A5B7CM72</accession>
<keyword evidence="2" id="KW-1185">Reference proteome</keyword>
<proteinExistence type="predicted"/>
<evidence type="ECO:0000313" key="2">
    <source>
        <dbReference type="Proteomes" id="UP000324222"/>
    </source>
</evidence>
<name>A0A5B7CM72_PORTR</name>
<protein>
    <submittedName>
        <fullName evidence="1">Uncharacterized protein</fullName>
    </submittedName>
</protein>
<evidence type="ECO:0000313" key="1">
    <source>
        <dbReference type="EMBL" id="MPC09794.1"/>
    </source>
</evidence>
<sequence length="111" mass="11997">MQLLDFCTTLPLRKGEKAIFLVVKGQESLAIFSPLSRESLASSYSSTSDIVALFGIHLTLSPAVHSLHPSAQINPTIPTLPVSLVRRSRPSSQPFTVPGQRSVSFLVHSQA</sequence>
<dbReference type="EMBL" id="VSRR010000086">
    <property type="protein sequence ID" value="MPC09794.1"/>
    <property type="molecule type" value="Genomic_DNA"/>
</dbReference>
<reference evidence="1 2" key="1">
    <citation type="submission" date="2019-05" db="EMBL/GenBank/DDBJ databases">
        <title>Another draft genome of Portunus trituberculatus and its Hox gene families provides insights of decapod evolution.</title>
        <authorList>
            <person name="Jeong J.-H."/>
            <person name="Song I."/>
            <person name="Kim S."/>
            <person name="Choi T."/>
            <person name="Kim D."/>
            <person name="Ryu S."/>
            <person name="Kim W."/>
        </authorList>
    </citation>
    <scope>NUCLEOTIDE SEQUENCE [LARGE SCALE GENOMIC DNA]</scope>
    <source>
        <tissue evidence="1">Muscle</tissue>
    </source>
</reference>
<dbReference type="Proteomes" id="UP000324222">
    <property type="component" value="Unassembled WGS sequence"/>
</dbReference>
<gene>
    <name evidence="1" type="ORF">E2C01_002412</name>
</gene>
<comment type="caution">
    <text evidence="1">The sequence shown here is derived from an EMBL/GenBank/DDBJ whole genome shotgun (WGS) entry which is preliminary data.</text>
</comment>
<dbReference type="AlphaFoldDB" id="A0A5B7CM72"/>